<sequence length="97" mass="10710">MSNEERRLGCHYPNIRTHPDGLPFPRPTRSDTTNFPGNPGPGCTICPGHPCPNAVPFRPDVLIRFPPKGPTCHTNPSRQTFAQSWLINLPSKDVANP</sequence>
<feature type="region of interest" description="Disordered" evidence="1">
    <location>
        <begin position="1"/>
        <end position="39"/>
    </location>
</feature>
<gene>
    <name evidence="2" type="ORF">L5515_015670</name>
</gene>
<dbReference type="EMBL" id="CP092621">
    <property type="protein sequence ID" value="UMM20377.1"/>
    <property type="molecule type" value="Genomic_DNA"/>
</dbReference>
<reference evidence="2 3" key="1">
    <citation type="submission" date="2022-04" db="EMBL/GenBank/DDBJ databases">
        <title>Chromosome-level reference genomes for two strains of Caenorhabditis briggsae: an improved platform for comparative genomics.</title>
        <authorList>
            <person name="Stevens L."/>
            <person name="Andersen E."/>
        </authorList>
    </citation>
    <scope>NUCLEOTIDE SEQUENCE [LARGE SCALE GENOMIC DNA]</scope>
    <source>
        <strain evidence="2">VX34</strain>
        <tissue evidence="2">Whole-organism</tissue>
    </source>
</reference>
<name>A0AAE9EFK0_CAEBR</name>
<accession>A0AAE9EFK0</accession>
<organism evidence="2 3">
    <name type="scientific">Caenorhabditis briggsae</name>
    <dbReference type="NCBI Taxonomy" id="6238"/>
    <lineage>
        <taxon>Eukaryota</taxon>
        <taxon>Metazoa</taxon>
        <taxon>Ecdysozoa</taxon>
        <taxon>Nematoda</taxon>
        <taxon>Chromadorea</taxon>
        <taxon>Rhabditida</taxon>
        <taxon>Rhabditina</taxon>
        <taxon>Rhabditomorpha</taxon>
        <taxon>Rhabditoidea</taxon>
        <taxon>Rhabditidae</taxon>
        <taxon>Peloderinae</taxon>
        <taxon>Caenorhabditis</taxon>
    </lineage>
</organism>
<protein>
    <submittedName>
        <fullName evidence="2">Uncharacterized protein</fullName>
    </submittedName>
</protein>
<keyword evidence="3" id="KW-1185">Reference proteome</keyword>
<dbReference type="AlphaFoldDB" id="A0AAE9EFK0"/>
<evidence type="ECO:0000256" key="1">
    <source>
        <dbReference type="SAM" id="MobiDB-lite"/>
    </source>
</evidence>
<dbReference type="Proteomes" id="UP000829354">
    <property type="component" value="Chromosome II"/>
</dbReference>
<evidence type="ECO:0000313" key="2">
    <source>
        <dbReference type="EMBL" id="UMM20377.1"/>
    </source>
</evidence>
<evidence type="ECO:0000313" key="3">
    <source>
        <dbReference type="Proteomes" id="UP000829354"/>
    </source>
</evidence>
<proteinExistence type="predicted"/>